<dbReference type="OrthoDB" id="7208816at2"/>
<evidence type="ECO:0000256" key="3">
    <source>
        <dbReference type="SAM" id="MobiDB-lite"/>
    </source>
</evidence>
<dbReference type="EMBL" id="FRDM01000002">
    <property type="protein sequence ID" value="SHN56628.1"/>
    <property type="molecule type" value="Genomic_DNA"/>
</dbReference>
<evidence type="ECO:0000313" key="6">
    <source>
        <dbReference type="Proteomes" id="UP000184428"/>
    </source>
</evidence>
<dbReference type="Pfam" id="PF07167">
    <property type="entry name" value="PhaC_N"/>
    <property type="match status" value="1"/>
</dbReference>
<protein>
    <submittedName>
        <fullName evidence="5">Polyhydroxyalkanoate synthase</fullName>
    </submittedName>
</protein>
<dbReference type="InterPro" id="IPR010941">
    <property type="entry name" value="PhaC_N"/>
</dbReference>
<evidence type="ECO:0000256" key="1">
    <source>
        <dbReference type="ARBA" id="ARBA00022679"/>
    </source>
</evidence>
<dbReference type="GO" id="GO:0042619">
    <property type="term" value="P:poly-hydroxybutyrate biosynthetic process"/>
    <property type="evidence" value="ECO:0007669"/>
    <property type="project" value="InterPro"/>
</dbReference>
<name>A0A1M7SDR3_9ACTN</name>
<dbReference type="SUPFAM" id="SSF53474">
    <property type="entry name" value="alpha/beta-Hydrolases"/>
    <property type="match status" value="1"/>
</dbReference>
<sequence length="583" mass="63362">MTTQPTTPPRPRSSGRPRPAAEDRLAPEDASTSPPVEGGEDVGLPSPRGMIQGLVATFTRPGPMARETVRLGQEGLRILRGTDEIAPSPKDKRFADPAWSSHPGYRRLAQSYVAAAAALDRLVADFEAGGADWREVEQVRFVLNALTSAAAPTNTLLGNPAALKRAFDTAGASVLRGFRNALHDLVRNGGLPRQVDRSAFTVGEDLGITPGAVVHRDEVIEVIQYTPSTPRVRQRPLVIVPPPIGRFYFLDLRPGRSLVEYAVSRGLQVFMVSWRNPTRDQAEWGLDEYAQGVVTAVDVAREVTGSADATTLGLCAGGQVMTTALNHLAANGDDRVHAAGYAVTLLDFSNRAPLGAFSGPRMLDVARRNSARRGVITSRQMGSMFTWMRPDDLIFNYLVSQWLMGEDPPAFDILAWNADGTNLPARLHEQFLDIFGQNALVKPGALRVLGTPVHLSRITVPTFVTGALTDHITPWDGCYRTTQLLSGPSTFVLSYSGHIQSLVNPPGNPKSRYWTDGEPGPDPHAWRAKAQEHTGTWWEPWADWTIERSGDEVPAPETLGSSAHPVLEPAPGSYVRDRVPARA</sequence>
<dbReference type="PANTHER" id="PTHR36837:SF5">
    <property type="entry name" value="POLY-3-HYDROXYBUTYRATE SYNTHASE"/>
    <property type="match status" value="1"/>
</dbReference>
<dbReference type="InterPro" id="IPR029058">
    <property type="entry name" value="AB_hydrolase_fold"/>
</dbReference>
<feature type="region of interest" description="Disordered" evidence="3">
    <location>
        <begin position="549"/>
        <end position="583"/>
    </location>
</feature>
<evidence type="ECO:0000259" key="4">
    <source>
        <dbReference type="Pfam" id="PF07167"/>
    </source>
</evidence>
<dbReference type="AlphaFoldDB" id="A0A1M7SDR3"/>
<feature type="region of interest" description="Disordered" evidence="3">
    <location>
        <begin position="1"/>
        <end position="49"/>
    </location>
</feature>
<keyword evidence="1" id="KW-0808">Transferase</keyword>
<dbReference type="InterPro" id="IPR051321">
    <property type="entry name" value="PHA/PHB_synthase"/>
</dbReference>
<accession>A0A1M7SDR3</accession>
<dbReference type="RefSeq" id="WP_072913360.1">
    <property type="nucleotide sequence ID" value="NZ_FRDM01000002.1"/>
</dbReference>
<proteinExistence type="predicted"/>
<gene>
    <name evidence="5" type="ORF">SAMN05660350_00704</name>
</gene>
<reference evidence="5 6" key="1">
    <citation type="submission" date="2016-12" db="EMBL/GenBank/DDBJ databases">
        <authorList>
            <person name="Song W.-J."/>
            <person name="Kurnit D.M."/>
        </authorList>
    </citation>
    <scope>NUCLEOTIDE SEQUENCE [LARGE SCALE GENOMIC DNA]</scope>
    <source>
        <strain evidence="5 6">DSM 43162</strain>
    </source>
</reference>
<keyword evidence="2" id="KW-0012">Acyltransferase</keyword>
<feature type="compositionally biased region" description="Pro residues" evidence="3">
    <location>
        <begin position="1"/>
        <end position="11"/>
    </location>
</feature>
<evidence type="ECO:0000313" key="5">
    <source>
        <dbReference type="EMBL" id="SHN56628.1"/>
    </source>
</evidence>
<dbReference type="PANTHER" id="PTHR36837">
    <property type="entry name" value="POLY(3-HYDROXYALKANOATE) POLYMERASE SUBUNIT PHAC"/>
    <property type="match status" value="1"/>
</dbReference>
<dbReference type="GO" id="GO:0016746">
    <property type="term" value="F:acyltransferase activity"/>
    <property type="evidence" value="ECO:0007669"/>
    <property type="project" value="UniProtKB-KW"/>
</dbReference>
<feature type="domain" description="Poly-beta-hydroxybutyrate polymerase N-terminal" evidence="4">
    <location>
        <begin position="90"/>
        <end position="262"/>
    </location>
</feature>
<dbReference type="Gene3D" id="3.40.50.1820">
    <property type="entry name" value="alpha/beta hydrolase"/>
    <property type="match status" value="1"/>
</dbReference>
<organism evidence="5 6">
    <name type="scientific">Geodermatophilus obscurus</name>
    <dbReference type="NCBI Taxonomy" id="1861"/>
    <lineage>
        <taxon>Bacteria</taxon>
        <taxon>Bacillati</taxon>
        <taxon>Actinomycetota</taxon>
        <taxon>Actinomycetes</taxon>
        <taxon>Geodermatophilales</taxon>
        <taxon>Geodermatophilaceae</taxon>
        <taxon>Geodermatophilus</taxon>
    </lineage>
</organism>
<evidence type="ECO:0000256" key="2">
    <source>
        <dbReference type="ARBA" id="ARBA00023315"/>
    </source>
</evidence>
<dbReference type="Proteomes" id="UP000184428">
    <property type="component" value="Unassembled WGS sequence"/>
</dbReference>